<evidence type="ECO:0000256" key="1">
    <source>
        <dbReference type="SAM" id="MobiDB-lite"/>
    </source>
</evidence>
<dbReference type="Proteomes" id="UP001151760">
    <property type="component" value="Unassembled WGS sequence"/>
</dbReference>
<evidence type="ECO:0000313" key="3">
    <source>
        <dbReference type="EMBL" id="GJT72948.1"/>
    </source>
</evidence>
<protein>
    <submittedName>
        <fullName evidence="2">Uncharacterized protein</fullName>
    </submittedName>
</protein>
<gene>
    <name evidence="2" type="ORF">Tco_0702674</name>
    <name evidence="3" type="ORF">Tco_1032234</name>
</gene>
<dbReference type="EMBL" id="BQNB010018306">
    <property type="protein sequence ID" value="GJT72948.1"/>
    <property type="molecule type" value="Genomic_DNA"/>
</dbReference>
<feature type="region of interest" description="Disordered" evidence="1">
    <location>
        <begin position="144"/>
        <end position="171"/>
    </location>
</feature>
<keyword evidence="4" id="KW-1185">Reference proteome</keyword>
<proteinExistence type="predicted"/>
<reference evidence="2" key="1">
    <citation type="journal article" date="2022" name="Int. J. Mol. Sci.">
        <title>Draft Genome of Tanacetum Coccineum: Genomic Comparison of Closely Related Tanacetum-Family Plants.</title>
        <authorList>
            <person name="Yamashiro T."/>
            <person name="Shiraishi A."/>
            <person name="Nakayama K."/>
            <person name="Satake H."/>
        </authorList>
    </citation>
    <scope>NUCLEOTIDE SEQUENCE</scope>
</reference>
<dbReference type="EMBL" id="BQNB010009891">
    <property type="protein sequence ID" value="GJS69833.1"/>
    <property type="molecule type" value="Genomic_DNA"/>
</dbReference>
<evidence type="ECO:0000313" key="4">
    <source>
        <dbReference type="Proteomes" id="UP001151760"/>
    </source>
</evidence>
<accession>A0ABQ4XYB6</accession>
<reference evidence="2" key="2">
    <citation type="submission" date="2022-01" db="EMBL/GenBank/DDBJ databases">
        <authorList>
            <person name="Yamashiro T."/>
            <person name="Shiraishi A."/>
            <person name="Satake H."/>
            <person name="Nakayama K."/>
        </authorList>
    </citation>
    <scope>NUCLEOTIDE SEQUENCE</scope>
</reference>
<sequence>MSDQRGPFRPWKIFEGLVLRMTGTTGMNICACVEFFLKNSGMLASRQHLSSFVLVEKMSMHPIAWKLERGEIATEEELKRFGNQGQGSILGFIRSFEILERIGEVSYRLGALPEREFLRRCHRTSRCPFIISLEGNSPFIHPLHDASYPYESDQPESLCPEEPEFHSNRQE</sequence>
<comment type="caution">
    <text evidence="2">The sequence shown here is derived from an EMBL/GenBank/DDBJ whole genome shotgun (WGS) entry which is preliminary data.</text>
</comment>
<name>A0ABQ4XYB6_9ASTR</name>
<evidence type="ECO:0000313" key="2">
    <source>
        <dbReference type="EMBL" id="GJS69833.1"/>
    </source>
</evidence>
<organism evidence="2 4">
    <name type="scientific">Tanacetum coccineum</name>
    <dbReference type="NCBI Taxonomy" id="301880"/>
    <lineage>
        <taxon>Eukaryota</taxon>
        <taxon>Viridiplantae</taxon>
        <taxon>Streptophyta</taxon>
        <taxon>Embryophyta</taxon>
        <taxon>Tracheophyta</taxon>
        <taxon>Spermatophyta</taxon>
        <taxon>Magnoliopsida</taxon>
        <taxon>eudicotyledons</taxon>
        <taxon>Gunneridae</taxon>
        <taxon>Pentapetalae</taxon>
        <taxon>asterids</taxon>
        <taxon>campanulids</taxon>
        <taxon>Asterales</taxon>
        <taxon>Asteraceae</taxon>
        <taxon>Asteroideae</taxon>
        <taxon>Anthemideae</taxon>
        <taxon>Anthemidinae</taxon>
        <taxon>Tanacetum</taxon>
    </lineage>
</organism>